<evidence type="ECO:0000256" key="2">
    <source>
        <dbReference type="ARBA" id="ARBA00012438"/>
    </source>
</evidence>
<sequence>MKIPVTILEENKGISHQEIHKSVTKGRSVLYTALFVIFGRNIILLKNHILILLLSISLFACKDKISSPVSTKDIDFDKGESLIYKNNDSAFIYFNRVATGNKDSLRVAMSYNYMAIIQSDAGDYFGAQESLMLSLKFLNESKKSDYSCLASNYNELGATNNNLRNYDLALNYFKKAMQFTTNDFFKLVISNNMALSYQKSKRYNQAIQIYQQIISLENNNKTEYARILSNISKTKWLQNPNYNAAPYLLKALNIRKNENDEWGQNASYAHLSDYYSKKQPDSALLYALKMYYIAQKLKSPDDQLEALQKLIKLSPPNATKQYFETYQQLADSVQTARNAAKNQFALIRYETEKSKADNLKLQKENTEKKYEIATREFLLAAGFILFIAVSIIAMLWYRKRKQKIESEAKTAIRESQLKTSKKVHDVVANGLYRVMSEMENQEHINKDSVLDRIEDLYEKSRDISYEEPLRSNQPFHEKIAELLKSFATENTHIAIAGNAAELWEKINPNVQYEVEHILQELMVNMKKHSAASKVAVRFEQKENQINIFYTDNGLGMKASTTFNNGLRNTGNRISGIGGAINFDTKAEKGLKIQLSFPLS</sequence>
<evidence type="ECO:0000256" key="8">
    <source>
        <dbReference type="SAM" id="Phobius"/>
    </source>
</evidence>
<dbReference type="OrthoDB" id="943406at2"/>
<keyword evidence="8" id="KW-0472">Membrane</keyword>
<dbReference type="AlphaFoldDB" id="A0A369PSR0"/>
<evidence type="ECO:0000256" key="7">
    <source>
        <dbReference type="SAM" id="Coils"/>
    </source>
</evidence>
<dbReference type="InterPro" id="IPR011990">
    <property type="entry name" value="TPR-like_helical_dom_sf"/>
</dbReference>
<organism evidence="9 10">
    <name type="scientific">Pedobacter chinensis</name>
    <dbReference type="NCBI Taxonomy" id="2282421"/>
    <lineage>
        <taxon>Bacteria</taxon>
        <taxon>Pseudomonadati</taxon>
        <taxon>Bacteroidota</taxon>
        <taxon>Sphingobacteriia</taxon>
        <taxon>Sphingobacteriales</taxon>
        <taxon>Sphingobacteriaceae</taxon>
        <taxon>Pedobacter</taxon>
    </lineage>
</organism>
<dbReference type="GO" id="GO:0000160">
    <property type="term" value="P:phosphorelay signal transduction system"/>
    <property type="evidence" value="ECO:0007669"/>
    <property type="project" value="UniProtKB-KW"/>
</dbReference>
<dbReference type="GO" id="GO:0005524">
    <property type="term" value="F:ATP binding"/>
    <property type="evidence" value="ECO:0007669"/>
    <property type="project" value="UniProtKB-KW"/>
</dbReference>
<feature type="repeat" description="TPR" evidence="6">
    <location>
        <begin position="187"/>
        <end position="220"/>
    </location>
</feature>
<dbReference type="PROSITE" id="PS50005">
    <property type="entry name" value="TPR"/>
    <property type="match status" value="2"/>
</dbReference>
<dbReference type="InterPro" id="IPR036890">
    <property type="entry name" value="HATPase_C_sf"/>
</dbReference>
<protein>
    <recommendedName>
        <fullName evidence="2">histidine kinase</fullName>
        <ecNumber evidence="2">2.7.13.3</ecNumber>
    </recommendedName>
</protein>
<dbReference type="GO" id="GO:0004673">
    <property type="term" value="F:protein histidine kinase activity"/>
    <property type="evidence" value="ECO:0007669"/>
    <property type="project" value="UniProtKB-EC"/>
</dbReference>
<dbReference type="Pfam" id="PF13181">
    <property type="entry name" value="TPR_8"/>
    <property type="match status" value="1"/>
</dbReference>
<dbReference type="Gene3D" id="3.30.565.10">
    <property type="entry name" value="Histidine kinase-like ATPase, C-terminal domain"/>
    <property type="match status" value="1"/>
</dbReference>
<evidence type="ECO:0000256" key="5">
    <source>
        <dbReference type="ARBA" id="ARBA00023012"/>
    </source>
</evidence>
<dbReference type="InterPro" id="IPR050482">
    <property type="entry name" value="Sensor_HK_TwoCompSys"/>
</dbReference>
<keyword evidence="3" id="KW-0808">Transferase</keyword>
<gene>
    <name evidence="9" type="ORF">DU508_22335</name>
</gene>
<keyword evidence="8" id="KW-0812">Transmembrane</keyword>
<dbReference type="PANTHER" id="PTHR24421">
    <property type="entry name" value="NITRATE/NITRITE SENSOR PROTEIN NARX-RELATED"/>
    <property type="match status" value="1"/>
</dbReference>
<dbReference type="PANTHER" id="PTHR24421:SF10">
    <property type="entry name" value="NITRATE_NITRITE SENSOR PROTEIN NARQ"/>
    <property type="match status" value="1"/>
</dbReference>
<keyword evidence="8" id="KW-1133">Transmembrane helix</keyword>
<dbReference type="EMBL" id="QPKV01000015">
    <property type="protein sequence ID" value="RDC54315.1"/>
    <property type="molecule type" value="Genomic_DNA"/>
</dbReference>
<accession>A0A369PSR0</accession>
<evidence type="ECO:0000313" key="9">
    <source>
        <dbReference type="EMBL" id="RDC54315.1"/>
    </source>
</evidence>
<name>A0A369PSR0_9SPHI</name>
<comment type="catalytic activity">
    <reaction evidence="1">
        <text>ATP + protein L-histidine = ADP + protein N-phospho-L-histidine.</text>
        <dbReference type="EC" id="2.7.13.3"/>
    </reaction>
</comment>
<dbReference type="SUPFAM" id="SSF48452">
    <property type="entry name" value="TPR-like"/>
    <property type="match status" value="1"/>
</dbReference>
<keyword evidence="4" id="KW-0418">Kinase</keyword>
<evidence type="ECO:0000256" key="3">
    <source>
        <dbReference type="ARBA" id="ARBA00022679"/>
    </source>
</evidence>
<feature type="repeat" description="TPR" evidence="6">
    <location>
        <begin position="150"/>
        <end position="183"/>
    </location>
</feature>
<dbReference type="SMART" id="SM00028">
    <property type="entry name" value="TPR"/>
    <property type="match status" value="3"/>
</dbReference>
<evidence type="ECO:0000256" key="1">
    <source>
        <dbReference type="ARBA" id="ARBA00000085"/>
    </source>
</evidence>
<keyword evidence="6" id="KW-0802">TPR repeat</keyword>
<proteinExistence type="predicted"/>
<keyword evidence="7" id="KW-0175">Coiled coil</keyword>
<keyword evidence="5" id="KW-0902">Two-component regulatory system</keyword>
<keyword evidence="9" id="KW-0547">Nucleotide-binding</keyword>
<keyword evidence="9" id="KW-0067">ATP-binding</keyword>
<dbReference type="Proteomes" id="UP000253961">
    <property type="component" value="Unassembled WGS sequence"/>
</dbReference>
<feature type="transmembrane region" description="Helical" evidence="8">
    <location>
        <begin position="377"/>
        <end position="397"/>
    </location>
</feature>
<dbReference type="EC" id="2.7.13.3" evidence="2"/>
<dbReference type="SUPFAM" id="SSF55874">
    <property type="entry name" value="ATPase domain of HSP90 chaperone/DNA topoisomerase II/histidine kinase"/>
    <property type="match status" value="1"/>
</dbReference>
<dbReference type="Gene3D" id="1.25.40.10">
    <property type="entry name" value="Tetratricopeptide repeat domain"/>
    <property type="match status" value="2"/>
</dbReference>
<dbReference type="InterPro" id="IPR019734">
    <property type="entry name" value="TPR_rpt"/>
</dbReference>
<feature type="coiled-coil region" evidence="7">
    <location>
        <begin position="349"/>
        <end position="376"/>
    </location>
</feature>
<evidence type="ECO:0000256" key="6">
    <source>
        <dbReference type="PROSITE-ProRule" id="PRU00339"/>
    </source>
</evidence>
<reference evidence="9 10" key="1">
    <citation type="submission" date="2018-07" db="EMBL/GenBank/DDBJ databases">
        <title>Pedobacter sp. nov., isolated from soil.</title>
        <authorList>
            <person name="Zhou L.Y."/>
            <person name="Du Z.J."/>
        </authorList>
    </citation>
    <scope>NUCLEOTIDE SEQUENCE [LARGE SCALE GENOMIC DNA]</scope>
    <source>
        <strain evidence="9 10">JDX94</strain>
    </source>
</reference>
<evidence type="ECO:0000256" key="4">
    <source>
        <dbReference type="ARBA" id="ARBA00022777"/>
    </source>
</evidence>
<evidence type="ECO:0000313" key="10">
    <source>
        <dbReference type="Proteomes" id="UP000253961"/>
    </source>
</evidence>
<comment type="caution">
    <text evidence="9">The sequence shown here is derived from an EMBL/GenBank/DDBJ whole genome shotgun (WGS) entry which is preliminary data.</text>
</comment>
<keyword evidence="10" id="KW-1185">Reference proteome</keyword>